<keyword evidence="7" id="KW-0597">Phosphoprotein</keyword>
<evidence type="ECO:0000256" key="4">
    <source>
        <dbReference type="ARBA" id="ARBA00015102"/>
    </source>
</evidence>
<dbReference type="InterPro" id="IPR036163">
    <property type="entry name" value="HMA_dom_sf"/>
</dbReference>
<dbReference type="InterPro" id="IPR006121">
    <property type="entry name" value="HMA_dom"/>
</dbReference>
<keyword evidence="8 23" id="KW-0812">Transmembrane</keyword>
<dbReference type="InterPro" id="IPR036412">
    <property type="entry name" value="HAD-like_sf"/>
</dbReference>
<evidence type="ECO:0000313" key="25">
    <source>
        <dbReference type="EMBL" id="CED70845.1"/>
    </source>
</evidence>
<dbReference type="GO" id="GO:0055070">
    <property type="term" value="P:copper ion homeostasis"/>
    <property type="evidence" value="ECO:0007669"/>
    <property type="project" value="TreeGrafter"/>
</dbReference>
<feature type="transmembrane region" description="Helical" evidence="23">
    <location>
        <begin position="318"/>
        <end position="335"/>
    </location>
</feature>
<evidence type="ECO:0000256" key="6">
    <source>
        <dbReference type="ARBA" id="ARBA00022475"/>
    </source>
</evidence>
<dbReference type="OrthoDB" id="9814270at2"/>
<evidence type="ECO:0000256" key="23">
    <source>
        <dbReference type="RuleBase" id="RU362081"/>
    </source>
</evidence>
<feature type="transmembrane region" description="Helical" evidence="23">
    <location>
        <begin position="347"/>
        <end position="365"/>
    </location>
</feature>
<dbReference type="InterPro" id="IPR027256">
    <property type="entry name" value="P-typ_ATPase_IB"/>
</dbReference>
<keyword evidence="9 23" id="KW-0479">Metal-binding</keyword>
<keyword evidence="17" id="KW-0186">Copper</keyword>
<dbReference type="Gene3D" id="3.40.50.1000">
    <property type="entry name" value="HAD superfamily/HAD-like"/>
    <property type="match status" value="1"/>
</dbReference>
<dbReference type="InterPro" id="IPR017969">
    <property type="entry name" value="Heavy-metal-associated_CS"/>
</dbReference>
<dbReference type="Proteomes" id="UP000032427">
    <property type="component" value="Chromosome 1"/>
</dbReference>
<evidence type="ECO:0000256" key="22">
    <source>
        <dbReference type="ARBA" id="ARBA00049289"/>
    </source>
</evidence>
<dbReference type="PATRIC" id="fig|80852.17.peg.763"/>
<comment type="catalytic activity">
    <reaction evidence="22">
        <text>Cu(+)(in) + ATP + H2O = Cu(+)(out) + ADP + phosphate + H(+)</text>
        <dbReference type="Rhea" id="RHEA:25792"/>
        <dbReference type="ChEBI" id="CHEBI:15377"/>
        <dbReference type="ChEBI" id="CHEBI:15378"/>
        <dbReference type="ChEBI" id="CHEBI:30616"/>
        <dbReference type="ChEBI" id="CHEBI:43474"/>
        <dbReference type="ChEBI" id="CHEBI:49552"/>
        <dbReference type="ChEBI" id="CHEBI:456216"/>
        <dbReference type="EC" id="7.2.2.8"/>
    </reaction>
</comment>
<dbReference type="InterPro" id="IPR018303">
    <property type="entry name" value="ATPase_P-typ_P_site"/>
</dbReference>
<evidence type="ECO:0000256" key="11">
    <source>
        <dbReference type="ARBA" id="ARBA00022741"/>
    </source>
</evidence>
<dbReference type="EC" id="7.2.2.8" evidence="3"/>
<dbReference type="InterPro" id="IPR008250">
    <property type="entry name" value="ATPase_P-typ_transduc_dom_A_sf"/>
</dbReference>
<feature type="transmembrane region" description="Helical" evidence="23">
    <location>
        <begin position="527"/>
        <end position="550"/>
    </location>
</feature>
<evidence type="ECO:0000256" key="18">
    <source>
        <dbReference type="ARBA" id="ARBA00023065"/>
    </source>
</evidence>
<keyword evidence="14" id="KW-0460">Magnesium</keyword>
<proteinExistence type="inferred from homology"/>
<dbReference type="Pfam" id="PF00702">
    <property type="entry name" value="Hydrolase"/>
    <property type="match status" value="1"/>
</dbReference>
<evidence type="ECO:0000256" key="3">
    <source>
        <dbReference type="ARBA" id="ARBA00012517"/>
    </source>
</evidence>
<dbReference type="PANTHER" id="PTHR43520:SF6">
    <property type="entry name" value="COPPER-EXPORTING P-TYPE ATPASE"/>
    <property type="match status" value="1"/>
</dbReference>
<name>A0A090IRC8_9GAMM</name>
<dbReference type="GO" id="GO:0005524">
    <property type="term" value="F:ATP binding"/>
    <property type="evidence" value="ECO:0007669"/>
    <property type="project" value="UniProtKB-UniRule"/>
</dbReference>
<dbReference type="AlphaFoldDB" id="A0A090IRC8"/>
<keyword evidence="26" id="KW-1185">Reference proteome</keyword>
<keyword evidence="16 23" id="KW-1133">Transmembrane helix</keyword>
<evidence type="ECO:0000256" key="15">
    <source>
        <dbReference type="ARBA" id="ARBA00022967"/>
    </source>
</evidence>
<dbReference type="InterPro" id="IPR023214">
    <property type="entry name" value="HAD_sf"/>
</dbReference>
<dbReference type="NCBIfam" id="TIGR01511">
    <property type="entry name" value="ATPase-IB1_Cu"/>
    <property type="match status" value="1"/>
</dbReference>
<evidence type="ECO:0000256" key="7">
    <source>
        <dbReference type="ARBA" id="ARBA00022553"/>
    </source>
</evidence>
<dbReference type="Pfam" id="PF00403">
    <property type="entry name" value="HMA"/>
    <property type="match status" value="2"/>
</dbReference>
<dbReference type="Pfam" id="PF00122">
    <property type="entry name" value="E1-E2_ATPase"/>
    <property type="match status" value="1"/>
</dbReference>
<evidence type="ECO:0000256" key="21">
    <source>
        <dbReference type="ARBA" id="ARBA00033239"/>
    </source>
</evidence>
<evidence type="ECO:0000256" key="14">
    <source>
        <dbReference type="ARBA" id="ARBA00022842"/>
    </source>
</evidence>
<protein>
    <recommendedName>
        <fullName evidence="4">Copper-exporting P-type ATPase</fullName>
        <ecNumber evidence="3">7.2.2.8</ecNumber>
    </recommendedName>
    <alternativeName>
        <fullName evidence="20">Copper-exporting P-type ATPase A</fullName>
    </alternativeName>
    <alternativeName>
        <fullName evidence="21">Cu(+)-exporting ATPase</fullName>
    </alternativeName>
</protein>
<feature type="transmembrane region" description="Helical" evidence="23">
    <location>
        <begin position="279"/>
        <end position="297"/>
    </location>
</feature>
<feature type="transmembrane region" description="Helical" evidence="23">
    <location>
        <begin position="862"/>
        <end position="883"/>
    </location>
</feature>
<dbReference type="PROSITE" id="PS50846">
    <property type="entry name" value="HMA_2"/>
    <property type="match status" value="1"/>
</dbReference>
<comment type="similarity">
    <text evidence="2 23">Belongs to the cation transport ATPase (P-type) (TC 3.A.3) family. Type IB subfamily.</text>
</comment>
<evidence type="ECO:0000256" key="20">
    <source>
        <dbReference type="ARBA" id="ARBA00029719"/>
    </source>
</evidence>
<dbReference type="GO" id="GO:0005507">
    <property type="term" value="F:copper ion binding"/>
    <property type="evidence" value="ECO:0007669"/>
    <property type="project" value="TreeGrafter"/>
</dbReference>
<dbReference type="FunFam" id="2.70.150.10:FF:000020">
    <property type="entry name" value="Copper-exporting P-type ATPase A"/>
    <property type="match status" value="1"/>
</dbReference>
<dbReference type="SFLD" id="SFLDF00027">
    <property type="entry name" value="p-type_atpase"/>
    <property type="match status" value="1"/>
</dbReference>
<dbReference type="STRING" id="80852.AWOD_I_0751"/>
<sequence>MSQEFTLPLSGLSCGRCVAKVEQVLSTNTGISQYSVTKAELTLTTSLSEQNVIEIISQLGYSVPEEKVITLYLAGLNCGRCVKKTTEAVETLSHSTILSISKTELNLNTIHSKESVVSLIESIGFQASETPFALENKPLSKESDNKAITNKPEKPEFNTEKTTQLILSGMTCASCVSSVESIISTVHNVQSVRVNLAERTALVIGDINEVDVIQAIEKGGYGAEISLNEEQRRKRQKELYLKTTTAHKKNTILSLAIGAPLMLWGVFGGNMQINTINDQLAWGVIGLICLGLLLTAGKHFFVNAWKAFTHHRATMDTLVALGTGSAWLYSMALVISPEFFPEQARHVYFEATAMILGLITLGNLIETKARNRTSSAIEKLLNLQPQTATVIKDGKEIELPVSQVLQDMIIKIKPGEKIPVDGVLISGESYLDEAMLTGEPLPSLKTINDTVHAGTINQQGSFTFKATNVGEHTMLARIITMVRNAQSSKPNIAKLADKISAVFVPSVMIIAIVSALIWYNLGPEPTSSYMLVVATTVLIIACPCALGLATPMSVTVGIGKAAEFGALIKDADVLQTASTVDTVVVDKTGTLTEGKPTVSKVMNFHDYTEQQVIILAAAVESHSEHPLAQAVMAYLNQYSLDLVTATEFNAQLGLGASAKVDGNTIFIGNMTYLSQNNIALPQAELSPSSTPLFVATHKQCIGVIEVSDAIRTDSALAVKQFTELGINVVMLTGDRKETAEHVAKQLGISQVIAGVLPDGKAQAIKDLQLQNHKVAMIGDGINDAPALAQAEVGIAMGNGSDVAIESAHLTLMNHSLRTAVSAIELSKATMTNMKQNLFGAFIYNMIGIPIAAGILFPFTGMLLSPVIAGAAMALSSITVVTNANRLRLFTPSYQLNTQQPTQPPAQGASHD</sequence>
<evidence type="ECO:0000313" key="26">
    <source>
        <dbReference type="Proteomes" id="UP000032427"/>
    </source>
</evidence>
<dbReference type="Gene3D" id="3.30.70.100">
    <property type="match status" value="2"/>
</dbReference>
<dbReference type="PROSITE" id="PS00154">
    <property type="entry name" value="ATPASE_E1_E2"/>
    <property type="match status" value="1"/>
</dbReference>
<dbReference type="Gene3D" id="2.70.150.10">
    <property type="entry name" value="Calcium-transporting ATPase, cytoplasmic transduction domain A"/>
    <property type="match status" value="1"/>
</dbReference>
<dbReference type="SFLD" id="SFLDS00003">
    <property type="entry name" value="Haloacid_Dehalogenase"/>
    <property type="match status" value="1"/>
</dbReference>
<dbReference type="InterPro" id="IPR023299">
    <property type="entry name" value="ATPase_P-typ_cyto_dom_N"/>
</dbReference>
<evidence type="ECO:0000256" key="13">
    <source>
        <dbReference type="ARBA" id="ARBA00022840"/>
    </source>
</evidence>
<evidence type="ECO:0000256" key="2">
    <source>
        <dbReference type="ARBA" id="ARBA00006024"/>
    </source>
</evidence>
<dbReference type="CDD" id="cd02094">
    <property type="entry name" value="P-type_ATPase_Cu-like"/>
    <property type="match status" value="1"/>
</dbReference>
<dbReference type="NCBIfam" id="TIGR01525">
    <property type="entry name" value="ATPase-IB_hvy"/>
    <property type="match status" value="1"/>
</dbReference>
<dbReference type="GO" id="GO:0016887">
    <property type="term" value="F:ATP hydrolysis activity"/>
    <property type="evidence" value="ECO:0007669"/>
    <property type="project" value="InterPro"/>
</dbReference>
<keyword evidence="12" id="KW-0187">Copper transport</keyword>
<organism evidence="25 26">
    <name type="scientific">Aliivibrio wodanis</name>
    <dbReference type="NCBI Taxonomy" id="80852"/>
    <lineage>
        <taxon>Bacteria</taxon>
        <taxon>Pseudomonadati</taxon>
        <taxon>Pseudomonadota</taxon>
        <taxon>Gammaproteobacteria</taxon>
        <taxon>Vibrionales</taxon>
        <taxon>Vibrionaceae</taxon>
        <taxon>Aliivibrio</taxon>
    </lineage>
</organism>
<feature type="transmembrane region" description="Helical" evidence="23">
    <location>
        <begin position="499"/>
        <end position="521"/>
    </location>
</feature>
<dbReference type="NCBIfam" id="TIGR01512">
    <property type="entry name" value="ATPase-IB2_Cd"/>
    <property type="match status" value="1"/>
</dbReference>
<dbReference type="GO" id="GO:0060003">
    <property type="term" value="P:copper ion export"/>
    <property type="evidence" value="ECO:0007669"/>
    <property type="project" value="UniProtKB-ARBA"/>
</dbReference>
<evidence type="ECO:0000256" key="16">
    <source>
        <dbReference type="ARBA" id="ARBA00022989"/>
    </source>
</evidence>
<dbReference type="CDD" id="cd00371">
    <property type="entry name" value="HMA"/>
    <property type="match status" value="2"/>
</dbReference>
<evidence type="ECO:0000256" key="8">
    <source>
        <dbReference type="ARBA" id="ARBA00022692"/>
    </source>
</evidence>
<dbReference type="SUPFAM" id="SSF56784">
    <property type="entry name" value="HAD-like"/>
    <property type="match status" value="1"/>
</dbReference>
<dbReference type="FunFam" id="3.30.70.100:FF:000001">
    <property type="entry name" value="ATPase copper transporting beta"/>
    <property type="match status" value="1"/>
</dbReference>
<keyword evidence="25" id="KW-0378">Hydrolase</keyword>
<dbReference type="GO" id="GO:0043682">
    <property type="term" value="F:P-type divalent copper transporter activity"/>
    <property type="evidence" value="ECO:0007669"/>
    <property type="project" value="TreeGrafter"/>
</dbReference>
<evidence type="ECO:0000256" key="9">
    <source>
        <dbReference type="ARBA" id="ARBA00022723"/>
    </source>
</evidence>
<dbReference type="InterPro" id="IPR001757">
    <property type="entry name" value="P_typ_ATPase"/>
</dbReference>
<evidence type="ECO:0000256" key="17">
    <source>
        <dbReference type="ARBA" id="ARBA00023008"/>
    </source>
</evidence>
<feature type="transmembrane region" description="Helical" evidence="23">
    <location>
        <begin position="252"/>
        <end position="273"/>
    </location>
</feature>
<reference evidence="26" key="1">
    <citation type="submission" date="2014-09" db="EMBL/GenBank/DDBJ databases">
        <authorList>
            <person name="Hjerde E."/>
        </authorList>
    </citation>
    <scope>NUCLEOTIDE SEQUENCE [LARGE SCALE GENOMIC DNA]</scope>
    <source>
        <strain evidence="26">06/09/139</strain>
    </source>
</reference>
<keyword evidence="10" id="KW-0677">Repeat</keyword>
<dbReference type="PANTHER" id="PTHR43520">
    <property type="entry name" value="ATP7, ISOFORM B"/>
    <property type="match status" value="1"/>
</dbReference>
<keyword evidence="15" id="KW-1278">Translocase</keyword>
<evidence type="ECO:0000256" key="1">
    <source>
        <dbReference type="ARBA" id="ARBA00004651"/>
    </source>
</evidence>
<dbReference type="KEGG" id="awd:AWOD_I_0751"/>
<dbReference type="EMBL" id="LN554846">
    <property type="protein sequence ID" value="CED70845.1"/>
    <property type="molecule type" value="Genomic_DNA"/>
</dbReference>
<dbReference type="SUPFAM" id="SSF55008">
    <property type="entry name" value="HMA, heavy metal-associated domain"/>
    <property type="match status" value="2"/>
</dbReference>
<dbReference type="GO" id="GO:0140581">
    <property type="term" value="F:P-type monovalent copper transporter activity"/>
    <property type="evidence" value="ECO:0007669"/>
    <property type="project" value="UniProtKB-EC"/>
</dbReference>
<dbReference type="PRINTS" id="PR00943">
    <property type="entry name" value="CUATPASE"/>
</dbReference>
<evidence type="ECO:0000256" key="19">
    <source>
        <dbReference type="ARBA" id="ARBA00023136"/>
    </source>
</evidence>
<dbReference type="InterPro" id="IPR023298">
    <property type="entry name" value="ATPase_P-typ_TM_dom_sf"/>
</dbReference>
<feature type="domain" description="HMA" evidence="24">
    <location>
        <begin position="161"/>
        <end position="224"/>
    </location>
</feature>
<evidence type="ECO:0000256" key="12">
    <source>
        <dbReference type="ARBA" id="ARBA00022796"/>
    </source>
</evidence>
<evidence type="ECO:0000256" key="10">
    <source>
        <dbReference type="ARBA" id="ARBA00022737"/>
    </source>
</evidence>
<keyword evidence="19 23" id="KW-0472">Membrane</keyword>
<keyword evidence="5" id="KW-0813">Transport</keyword>
<dbReference type="SFLD" id="SFLDG00002">
    <property type="entry name" value="C1.7:_P-type_atpase_like"/>
    <property type="match status" value="1"/>
</dbReference>
<keyword evidence="13 23" id="KW-0067">ATP-binding</keyword>
<dbReference type="NCBIfam" id="TIGR01494">
    <property type="entry name" value="ATPase_P-type"/>
    <property type="match status" value="1"/>
</dbReference>
<dbReference type="SUPFAM" id="SSF81653">
    <property type="entry name" value="Calcium ATPase, transduction domain A"/>
    <property type="match status" value="1"/>
</dbReference>
<dbReference type="PROSITE" id="PS01229">
    <property type="entry name" value="COF_2"/>
    <property type="match status" value="1"/>
</dbReference>
<dbReference type="SUPFAM" id="SSF81665">
    <property type="entry name" value="Calcium ATPase, transmembrane domain M"/>
    <property type="match status" value="1"/>
</dbReference>
<dbReference type="InterPro" id="IPR044492">
    <property type="entry name" value="P_typ_ATPase_HD_dom"/>
</dbReference>
<keyword evidence="6 23" id="KW-1003">Cell membrane</keyword>
<dbReference type="GO" id="GO:0005886">
    <property type="term" value="C:plasma membrane"/>
    <property type="evidence" value="ECO:0007669"/>
    <property type="project" value="UniProtKB-SubCell"/>
</dbReference>
<dbReference type="PROSITE" id="PS01047">
    <property type="entry name" value="HMA_1"/>
    <property type="match status" value="1"/>
</dbReference>
<gene>
    <name evidence="25" type="primary">copA</name>
    <name evidence="25" type="ORF">AWOD_I_0751</name>
</gene>
<comment type="subcellular location">
    <subcellularLocation>
        <location evidence="1">Cell membrane</location>
        <topology evidence="1">Multi-pass membrane protein</topology>
    </subcellularLocation>
</comment>
<evidence type="ECO:0000256" key="5">
    <source>
        <dbReference type="ARBA" id="ARBA00022448"/>
    </source>
</evidence>
<keyword evidence="18" id="KW-0406">Ion transport</keyword>
<evidence type="ECO:0000259" key="24">
    <source>
        <dbReference type="PROSITE" id="PS50846"/>
    </source>
</evidence>
<dbReference type="InterPro" id="IPR059000">
    <property type="entry name" value="ATPase_P-type_domA"/>
</dbReference>
<dbReference type="Gene3D" id="3.40.1110.10">
    <property type="entry name" value="Calcium-transporting ATPase, cytoplasmic domain N"/>
    <property type="match status" value="1"/>
</dbReference>
<feature type="transmembrane region" description="Helical" evidence="23">
    <location>
        <begin position="837"/>
        <end position="856"/>
    </location>
</feature>
<accession>A0A090IRC8</accession>
<dbReference type="PRINTS" id="PR00119">
    <property type="entry name" value="CATATPASE"/>
</dbReference>
<keyword evidence="11 23" id="KW-0547">Nucleotide-binding</keyword>
<dbReference type="HOGENOM" id="CLU_001771_5_0_6"/>